<accession>A0A937K1H0</accession>
<dbReference type="InterPro" id="IPR005467">
    <property type="entry name" value="His_kinase_dom"/>
</dbReference>
<evidence type="ECO:0000256" key="3">
    <source>
        <dbReference type="ARBA" id="ARBA00022553"/>
    </source>
</evidence>
<comment type="caution">
    <text evidence="8">The sequence shown here is derived from an EMBL/GenBank/DDBJ whole genome shotgun (WGS) entry which is preliminary data.</text>
</comment>
<dbReference type="EMBL" id="JAESIY010000014">
    <property type="protein sequence ID" value="MBL3658599.1"/>
    <property type="molecule type" value="Genomic_DNA"/>
</dbReference>
<organism evidence="8 9">
    <name type="scientific">Fulvivirga sediminis</name>
    <dbReference type="NCBI Taxonomy" id="2803949"/>
    <lineage>
        <taxon>Bacteria</taxon>
        <taxon>Pseudomonadati</taxon>
        <taxon>Bacteroidota</taxon>
        <taxon>Cytophagia</taxon>
        <taxon>Cytophagales</taxon>
        <taxon>Fulvivirgaceae</taxon>
        <taxon>Fulvivirga</taxon>
    </lineage>
</organism>
<dbReference type="Pfam" id="PF02518">
    <property type="entry name" value="HATPase_c"/>
    <property type="match status" value="1"/>
</dbReference>
<keyword evidence="3" id="KW-0597">Phosphoprotein</keyword>
<reference evidence="8" key="1">
    <citation type="submission" date="2021-01" db="EMBL/GenBank/DDBJ databases">
        <title>Fulvivirga kasyanovii gen. nov., sp nov., a novel member of the phylum Bacteroidetes isolated from seawater in a mussel farm.</title>
        <authorList>
            <person name="Zhao L.-H."/>
            <person name="Wang Z.-J."/>
        </authorList>
    </citation>
    <scope>NUCLEOTIDE SEQUENCE</scope>
    <source>
        <strain evidence="8">2943</strain>
    </source>
</reference>
<evidence type="ECO:0000256" key="5">
    <source>
        <dbReference type="ARBA" id="ARBA00022777"/>
    </source>
</evidence>
<dbReference type="InterPro" id="IPR003594">
    <property type="entry name" value="HATPase_dom"/>
</dbReference>
<dbReference type="SMART" id="SM00387">
    <property type="entry name" value="HATPase_c"/>
    <property type="match status" value="1"/>
</dbReference>
<comment type="catalytic activity">
    <reaction evidence="1">
        <text>ATP + protein L-histidine = ADP + protein N-phospho-L-histidine.</text>
        <dbReference type="EC" id="2.7.13.3"/>
    </reaction>
</comment>
<dbReference type="PANTHER" id="PTHR43711:SF26">
    <property type="entry name" value="SENSOR HISTIDINE KINASE RCSC"/>
    <property type="match status" value="1"/>
</dbReference>
<dbReference type="InterPro" id="IPR004358">
    <property type="entry name" value="Sig_transdc_His_kin-like_C"/>
</dbReference>
<evidence type="ECO:0000313" key="9">
    <source>
        <dbReference type="Proteomes" id="UP000659388"/>
    </source>
</evidence>
<dbReference type="PRINTS" id="PR00344">
    <property type="entry name" value="BCTRLSENSOR"/>
</dbReference>
<proteinExistence type="predicted"/>
<keyword evidence="9" id="KW-1185">Reference proteome</keyword>
<keyword evidence="4" id="KW-0808">Transferase</keyword>
<dbReference type="PROSITE" id="PS50109">
    <property type="entry name" value="HIS_KIN"/>
    <property type="match status" value="1"/>
</dbReference>
<gene>
    <name evidence="8" type="ORF">JL102_20780</name>
</gene>
<dbReference type="SUPFAM" id="SSF47384">
    <property type="entry name" value="Homodimeric domain of signal transducing histidine kinase"/>
    <property type="match status" value="1"/>
</dbReference>
<dbReference type="EC" id="2.7.13.3" evidence="2"/>
<sequence length="293" mass="33415">MKLSNEELINELRDRLLKASSSDDEQKMFQEVKRLGEQLKQSERLKSNFLSNIRNEITNPLSAVLGISDFLMQADEVDMKKLKRNAYLIHNEAFNLEFQMRNIFMAAELEAGMIEPEYGKVNVISTIKDVIASFEYKAKEKNLKVVEVHSDDPIAFTTDVAMFHLMVANIYSNAIEYSLPDQQIEISAELRDNHLLVYIKDMGIGISENDQKKIFERFYQLDYGTTKQHRGQGLGLSVTHAIIELLSGTVEIQSSKGKGSVFTVTLPSVKNDEEIDTQVEGWNEFLFGNDEVF</sequence>
<evidence type="ECO:0000256" key="2">
    <source>
        <dbReference type="ARBA" id="ARBA00012438"/>
    </source>
</evidence>
<dbReference type="RefSeq" id="WP_202246394.1">
    <property type="nucleotide sequence ID" value="NZ_JAESIY010000014.1"/>
</dbReference>
<keyword evidence="5 8" id="KW-0418">Kinase</keyword>
<dbReference type="Gene3D" id="1.10.287.130">
    <property type="match status" value="1"/>
</dbReference>
<evidence type="ECO:0000256" key="1">
    <source>
        <dbReference type="ARBA" id="ARBA00000085"/>
    </source>
</evidence>
<feature type="domain" description="Histidine kinase" evidence="7">
    <location>
        <begin position="52"/>
        <end position="270"/>
    </location>
</feature>
<evidence type="ECO:0000313" key="8">
    <source>
        <dbReference type="EMBL" id="MBL3658599.1"/>
    </source>
</evidence>
<dbReference type="SUPFAM" id="SSF55874">
    <property type="entry name" value="ATPase domain of HSP90 chaperone/DNA topoisomerase II/histidine kinase"/>
    <property type="match status" value="1"/>
</dbReference>
<dbReference type="PANTHER" id="PTHR43711">
    <property type="entry name" value="TWO-COMPONENT HISTIDINE KINASE"/>
    <property type="match status" value="1"/>
</dbReference>
<name>A0A937K1H0_9BACT</name>
<evidence type="ECO:0000256" key="4">
    <source>
        <dbReference type="ARBA" id="ARBA00022679"/>
    </source>
</evidence>
<dbReference type="Proteomes" id="UP000659388">
    <property type="component" value="Unassembled WGS sequence"/>
</dbReference>
<dbReference type="FunFam" id="3.30.565.10:FF:000006">
    <property type="entry name" value="Sensor histidine kinase WalK"/>
    <property type="match status" value="1"/>
</dbReference>
<dbReference type="InterPro" id="IPR036890">
    <property type="entry name" value="HATPase_C_sf"/>
</dbReference>
<evidence type="ECO:0000256" key="6">
    <source>
        <dbReference type="ARBA" id="ARBA00023012"/>
    </source>
</evidence>
<dbReference type="InterPro" id="IPR036097">
    <property type="entry name" value="HisK_dim/P_sf"/>
</dbReference>
<dbReference type="Gene3D" id="3.30.565.10">
    <property type="entry name" value="Histidine kinase-like ATPase, C-terminal domain"/>
    <property type="match status" value="1"/>
</dbReference>
<dbReference type="AlphaFoldDB" id="A0A937K1H0"/>
<dbReference type="InterPro" id="IPR050736">
    <property type="entry name" value="Sensor_HK_Regulatory"/>
</dbReference>
<dbReference type="CDD" id="cd00075">
    <property type="entry name" value="HATPase"/>
    <property type="match status" value="1"/>
</dbReference>
<dbReference type="GO" id="GO:0000155">
    <property type="term" value="F:phosphorelay sensor kinase activity"/>
    <property type="evidence" value="ECO:0007669"/>
    <property type="project" value="InterPro"/>
</dbReference>
<keyword evidence="6" id="KW-0902">Two-component regulatory system</keyword>
<protein>
    <recommendedName>
        <fullName evidence="2">histidine kinase</fullName>
        <ecNumber evidence="2">2.7.13.3</ecNumber>
    </recommendedName>
</protein>
<evidence type="ECO:0000259" key="7">
    <source>
        <dbReference type="PROSITE" id="PS50109"/>
    </source>
</evidence>